<dbReference type="EMBL" id="JAOWRF010000370">
    <property type="protein sequence ID" value="MCV3216966.1"/>
    <property type="molecule type" value="Genomic_DNA"/>
</dbReference>
<protein>
    <submittedName>
        <fullName evidence="1">Uncharacterized protein</fullName>
    </submittedName>
</protein>
<dbReference type="RefSeq" id="WP_263748655.1">
    <property type="nucleotide sequence ID" value="NZ_JAOWRF010000370.1"/>
</dbReference>
<name>A0ABT3B6G5_9CYAN</name>
<dbReference type="Proteomes" id="UP001526143">
    <property type="component" value="Unassembled WGS sequence"/>
</dbReference>
<sequence length="42" mass="4402">MLTDLTTSFKKAEAVHATPQDLSTVLRRAGGMCILAGPATLD</sequence>
<gene>
    <name evidence="1" type="ORF">OGM63_26255</name>
</gene>
<reference evidence="1 2" key="1">
    <citation type="submission" date="2022-10" db="EMBL/GenBank/DDBJ databases">
        <title>Identification of biosynthetic pathway for the production of the potent trypsin inhibitor radiosumin.</title>
        <authorList>
            <person name="Fewer D.P."/>
            <person name="Delbaje E."/>
            <person name="Ouyang X."/>
            <person name="Agostino P.D."/>
            <person name="Wahlsten M."/>
            <person name="Jokela J."/>
            <person name="Permi P."/>
            <person name="Haapaniemi E."/>
            <person name="Koistinen H."/>
        </authorList>
    </citation>
    <scope>NUCLEOTIDE SEQUENCE [LARGE SCALE GENOMIC DNA]</scope>
    <source>
        <strain evidence="1 2">NIES-515</strain>
    </source>
</reference>
<proteinExistence type="predicted"/>
<comment type="caution">
    <text evidence="1">The sequence shown here is derived from an EMBL/GenBank/DDBJ whole genome shotgun (WGS) entry which is preliminary data.</text>
</comment>
<organism evidence="1 2">
    <name type="scientific">Plectonema radiosum NIES-515</name>
    <dbReference type="NCBI Taxonomy" id="2986073"/>
    <lineage>
        <taxon>Bacteria</taxon>
        <taxon>Bacillati</taxon>
        <taxon>Cyanobacteriota</taxon>
        <taxon>Cyanophyceae</taxon>
        <taxon>Oscillatoriophycideae</taxon>
        <taxon>Oscillatoriales</taxon>
        <taxon>Microcoleaceae</taxon>
        <taxon>Plectonema</taxon>
    </lineage>
</organism>
<evidence type="ECO:0000313" key="1">
    <source>
        <dbReference type="EMBL" id="MCV3216966.1"/>
    </source>
</evidence>
<evidence type="ECO:0000313" key="2">
    <source>
        <dbReference type="Proteomes" id="UP001526143"/>
    </source>
</evidence>
<keyword evidence="2" id="KW-1185">Reference proteome</keyword>
<accession>A0ABT3B6G5</accession>